<dbReference type="InterPro" id="IPR036961">
    <property type="entry name" value="Kinesin_motor_dom_sf"/>
</dbReference>
<dbReference type="OrthoDB" id="123929at2759"/>
<dbReference type="PRINTS" id="PR00380">
    <property type="entry name" value="KINESINHEAVY"/>
</dbReference>
<dbReference type="PANTHER" id="PTHR24115">
    <property type="entry name" value="KINESIN-RELATED"/>
    <property type="match status" value="1"/>
</dbReference>
<dbReference type="GO" id="GO:0005871">
    <property type="term" value="C:kinesin complex"/>
    <property type="evidence" value="ECO:0007669"/>
    <property type="project" value="TreeGrafter"/>
</dbReference>
<comment type="similarity">
    <text evidence="5">Belongs to the TRAFAC class myosin-kinesin ATPase superfamily. Kinesin family.</text>
</comment>
<dbReference type="GO" id="GO:0008017">
    <property type="term" value="F:microtubule binding"/>
    <property type="evidence" value="ECO:0007669"/>
    <property type="project" value="InterPro"/>
</dbReference>
<evidence type="ECO:0000256" key="2">
    <source>
        <dbReference type="ARBA" id="ARBA00022741"/>
    </source>
</evidence>
<sequence length="702" mass="79889">MSSVPHYLRLKPRGDLPEDKLKESVIESLTSTHITFKDTTGSNKFSKIFNEVSQLDMYTETMQDLTTELFAEKDSVFFTLGPSNSGKSYSIYGDASNPGLAIYSLNQIFNEIGDNYADYKHLKGHFGESFLVTSSSSKESKGEFGLSISVFEIYNDRIRDLSLDQKKTMNQSLDIITDIKDGKIKPNKIRQIYVTNLDDAKTVLHKCIKRRAVSATNLNITSSRSHLFIYFNLHKVIGKAIRTTRLTIADLAGSERTKSAKTEGKEFKEGNYTNTSLTELGRCLALMKSKKFDRSILRTSKLTRLLLTDLFGNINMQNRIKILLTLDPYSNLSTILHAIRYIQPVAKMQITSERNSLDTNLMDNHQVSQLMEELKMLRAINEKLEADKETAMERMLEVEMDIRNELSEQYEKKIQEIETLHATSLNELKESHQADIDTKLKILSDDYDAKIKELREKYEVEIDELLAEHRQHIINIKAEHDVELKKLGASTSEATTSQTAVITKFEAHLAKIKKEKEQLEEDLSKEKSELESKLHAVIAKLDEAEKEINHLAKKEKKKEKKIEDLTEELNDLRKRKSDATDFMPQNKKVRFSEVEEGQAVASSTEEVSSAVLTENKENSISDPLLLSPIKLIRSSPNKHFKFEDDSPKKSPVKKTTLSSPTKRAVLQETNIDFTMPSSKTKTKSPSKKKKLNNVPVVDTSMD</sequence>
<evidence type="ECO:0000256" key="6">
    <source>
        <dbReference type="SAM" id="Coils"/>
    </source>
</evidence>
<keyword evidence="2 5" id="KW-0547">Nucleotide-binding</keyword>
<dbReference type="InterPro" id="IPR027417">
    <property type="entry name" value="P-loop_NTPase"/>
</dbReference>
<dbReference type="Gene3D" id="3.40.850.10">
    <property type="entry name" value="Kinesin motor domain"/>
    <property type="match status" value="1"/>
</dbReference>
<dbReference type="InterPro" id="IPR027640">
    <property type="entry name" value="Kinesin-like_fam"/>
</dbReference>
<dbReference type="GO" id="GO:0005874">
    <property type="term" value="C:microtubule"/>
    <property type="evidence" value="ECO:0007669"/>
    <property type="project" value="UniProtKB-KW"/>
</dbReference>
<dbReference type="VEuPathDB" id="FungiDB:BON22_2542"/>
<organism evidence="9">
    <name type="scientific">Cyberlindnera fabianii</name>
    <name type="common">Yeast</name>
    <name type="synonym">Hansenula fabianii</name>
    <dbReference type="NCBI Taxonomy" id="36022"/>
    <lineage>
        <taxon>Eukaryota</taxon>
        <taxon>Fungi</taxon>
        <taxon>Dikarya</taxon>
        <taxon>Ascomycota</taxon>
        <taxon>Saccharomycotina</taxon>
        <taxon>Saccharomycetes</taxon>
        <taxon>Phaffomycetales</taxon>
        <taxon>Phaffomycetaceae</taxon>
        <taxon>Cyberlindnera</taxon>
    </lineage>
</organism>
<evidence type="ECO:0000313" key="9">
    <source>
        <dbReference type="EMBL" id="CDR38573.1"/>
    </source>
</evidence>
<gene>
    <name evidence="9" type="ORF">CYFA0S_02e03202g</name>
</gene>
<feature type="region of interest" description="Disordered" evidence="7">
    <location>
        <begin position="638"/>
        <end position="702"/>
    </location>
</feature>
<keyword evidence="6" id="KW-0175">Coiled coil</keyword>
<dbReference type="Pfam" id="PF00225">
    <property type="entry name" value="Kinesin"/>
    <property type="match status" value="1"/>
</dbReference>
<dbReference type="InterPro" id="IPR001752">
    <property type="entry name" value="Kinesin_motor_dom"/>
</dbReference>
<dbReference type="GO" id="GO:0016887">
    <property type="term" value="F:ATP hydrolysis activity"/>
    <property type="evidence" value="ECO:0007669"/>
    <property type="project" value="TreeGrafter"/>
</dbReference>
<dbReference type="SMART" id="SM00129">
    <property type="entry name" value="KISc"/>
    <property type="match status" value="1"/>
</dbReference>
<proteinExistence type="inferred from homology"/>
<dbReference type="SUPFAM" id="SSF90257">
    <property type="entry name" value="Myosin rod fragments"/>
    <property type="match status" value="1"/>
</dbReference>
<dbReference type="PhylomeDB" id="A0A061ALW4"/>
<dbReference type="AlphaFoldDB" id="A0A061ALW4"/>
<evidence type="ECO:0000256" key="4">
    <source>
        <dbReference type="ARBA" id="ARBA00023175"/>
    </source>
</evidence>
<evidence type="ECO:0000256" key="5">
    <source>
        <dbReference type="PROSITE-ProRule" id="PRU00283"/>
    </source>
</evidence>
<feature type="binding site" evidence="5">
    <location>
        <begin position="81"/>
        <end position="88"/>
    </location>
    <ligand>
        <name>ATP</name>
        <dbReference type="ChEBI" id="CHEBI:30616"/>
    </ligand>
</feature>
<dbReference type="EMBL" id="LK052887">
    <property type="protein sequence ID" value="CDR38573.1"/>
    <property type="molecule type" value="Genomic_DNA"/>
</dbReference>
<reference evidence="9" key="1">
    <citation type="journal article" date="2014" name="Genome Announc.">
        <title>Genome sequence of the yeast Cyberlindnera fabianii (Hansenula fabianii).</title>
        <authorList>
            <person name="Freel K.C."/>
            <person name="Sarilar V."/>
            <person name="Neuveglise C."/>
            <person name="Devillers H."/>
            <person name="Friedrich A."/>
            <person name="Schacherer J."/>
        </authorList>
    </citation>
    <scope>NUCLEOTIDE SEQUENCE</scope>
    <source>
        <strain evidence="9">YJS4271</strain>
    </source>
</reference>
<protein>
    <submittedName>
        <fullName evidence="9">CYFA0S02e03202g1_1</fullName>
    </submittedName>
</protein>
<dbReference type="GO" id="GO:0005524">
    <property type="term" value="F:ATP binding"/>
    <property type="evidence" value="ECO:0007669"/>
    <property type="project" value="UniProtKB-UniRule"/>
</dbReference>
<dbReference type="SUPFAM" id="SSF52540">
    <property type="entry name" value="P-loop containing nucleoside triphosphate hydrolases"/>
    <property type="match status" value="1"/>
</dbReference>
<feature type="domain" description="Kinesin motor" evidence="8">
    <location>
        <begin position="3"/>
        <end position="348"/>
    </location>
</feature>
<dbReference type="GO" id="GO:0007018">
    <property type="term" value="P:microtubule-based movement"/>
    <property type="evidence" value="ECO:0007669"/>
    <property type="project" value="InterPro"/>
</dbReference>
<feature type="compositionally biased region" description="Basic residues" evidence="7">
    <location>
        <begin position="680"/>
        <end position="691"/>
    </location>
</feature>
<keyword evidence="3 5" id="KW-0067">ATP-binding</keyword>
<feature type="coiled-coil region" evidence="6">
    <location>
        <begin position="367"/>
        <end position="475"/>
    </location>
</feature>
<dbReference type="GO" id="GO:0005634">
    <property type="term" value="C:nucleus"/>
    <property type="evidence" value="ECO:0007669"/>
    <property type="project" value="TreeGrafter"/>
</dbReference>
<evidence type="ECO:0000256" key="1">
    <source>
        <dbReference type="ARBA" id="ARBA00022701"/>
    </source>
</evidence>
<feature type="compositionally biased region" description="Polar residues" evidence="7">
    <location>
        <begin position="653"/>
        <end position="672"/>
    </location>
</feature>
<dbReference type="GO" id="GO:0003777">
    <property type="term" value="F:microtubule motor activity"/>
    <property type="evidence" value="ECO:0007669"/>
    <property type="project" value="InterPro"/>
</dbReference>
<evidence type="ECO:0000256" key="7">
    <source>
        <dbReference type="SAM" id="MobiDB-lite"/>
    </source>
</evidence>
<evidence type="ECO:0000259" key="8">
    <source>
        <dbReference type="PROSITE" id="PS50067"/>
    </source>
</evidence>
<keyword evidence="1" id="KW-0493">Microtubule</keyword>
<dbReference type="PROSITE" id="PS50067">
    <property type="entry name" value="KINESIN_MOTOR_2"/>
    <property type="match status" value="1"/>
</dbReference>
<feature type="coiled-coil region" evidence="6">
    <location>
        <begin position="502"/>
        <end position="582"/>
    </location>
</feature>
<dbReference type="PANTHER" id="PTHR24115:SF1008">
    <property type="entry name" value="KINESIN-LIKE PROTEIN SUBITO"/>
    <property type="match status" value="1"/>
</dbReference>
<name>A0A061ALW4_CYBFA</name>
<accession>A0A061ALW4</accession>
<evidence type="ECO:0000256" key="3">
    <source>
        <dbReference type="ARBA" id="ARBA00022840"/>
    </source>
</evidence>
<keyword evidence="4 5" id="KW-0505">Motor protein</keyword>